<evidence type="ECO:0000313" key="1">
    <source>
        <dbReference type="EMBL" id="KAJ3528845.1"/>
    </source>
</evidence>
<gene>
    <name evidence="1" type="ORF">NM688_g7937</name>
</gene>
<proteinExistence type="predicted"/>
<reference evidence="1" key="1">
    <citation type="submission" date="2022-07" db="EMBL/GenBank/DDBJ databases">
        <title>Genome Sequence of Phlebia brevispora.</title>
        <authorList>
            <person name="Buettner E."/>
        </authorList>
    </citation>
    <scope>NUCLEOTIDE SEQUENCE</scope>
    <source>
        <strain evidence="1">MPL23</strain>
    </source>
</reference>
<keyword evidence="2" id="KW-1185">Reference proteome</keyword>
<comment type="caution">
    <text evidence="1">The sequence shown here is derived from an EMBL/GenBank/DDBJ whole genome shotgun (WGS) entry which is preliminary data.</text>
</comment>
<dbReference type="EMBL" id="JANHOG010001989">
    <property type="protein sequence ID" value="KAJ3528845.1"/>
    <property type="molecule type" value="Genomic_DNA"/>
</dbReference>
<name>A0ACC1RZI6_9APHY</name>
<dbReference type="Proteomes" id="UP001148662">
    <property type="component" value="Unassembled WGS sequence"/>
</dbReference>
<organism evidence="1 2">
    <name type="scientific">Phlebia brevispora</name>
    <dbReference type="NCBI Taxonomy" id="194682"/>
    <lineage>
        <taxon>Eukaryota</taxon>
        <taxon>Fungi</taxon>
        <taxon>Dikarya</taxon>
        <taxon>Basidiomycota</taxon>
        <taxon>Agaricomycotina</taxon>
        <taxon>Agaricomycetes</taxon>
        <taxon>Polyporales</taxon>
        <taxon>Meruliaceae</taxon>
        <taxon>Phlebia</taxon>
    </lineage>
</organism>
<accession>A0ACC1RZI6</accession>
<protein>
    <submittedName>
        <fullName evidence="1">Uncharacterized protein</fullName>
    </submittedName>
</protein>
<sequence length="437" mass="48880">MDTPHHASESGSDGVDIRITPRRRPRASQPPLPGLFQSQRRRRRSSILFNELEDSLWFQNFVFFIIRYTLDILRAAVLMLRYPLAIVLAIWLLTFLSASCMDVIRDFMSPLCHIPVVGSVCLLMTKAPTAAPSSSQRADYPRLGDIQGRALDQLLVESAAGLVRDAEIRTVEMATTDLITLVKVSELNTGEILIDTLQDIAQNARRVEKSLNVLNARVNRAVDSIYAVNEHALRTIAEVERGSSILGFRWLFARQDDAEHVPDVTFEMVMGVLAAEMSEVILQCDATQSIFDKLGQDLAVLHEILTREFSSATKEKSYLLAALWTKLGGNKRQIVDVNARLTVLKELRSYRTDVKGHVGNSAQAVQTLTEDLEDLRARVAVPALVEERIPVEVQLRSIKTGLERLVMGRRGLREQYVVVEKISDMKGSPPAAAQRRS</sequence>
<evidence type="ECO:0000313" key="2">
    <source>
        <dbReference type="Proteomes" id="UP001148662"/>
    </source>
</evidence>